<dbReference type="AlphaFoldDB" id="A0AAI8QHI7"/>
<protein>
    <recommendedName>
        <fullName evidence="3">Gp37Gp68 family protein</fullName>
    </recommendedName>
</protein>
<dbReference type="KEGG" id="hcb:HCBAA847_1620"/>
<evidence type="ECO:0000313" key="1">
    <source>
        <dbReference type="EMBL" id="BAM32850.1"/>
    </source>
</evidence>
<accession>A0AAI8QHI7</accession>
<dbReference type="Proteomes" id="UP000006036">
    <property type="component" value="Chromosome 1"/>
</dbReference>
<gene>
    <name evidence="1" type="ORF">HCBAA847_1620</name>
</gene>
<name>A0AAI8QHI7_9HELI</name>
<dbReference type="Pfam" id="PF07505">
    <property type="entry name" value="DUF5131"/>
    <property type="match status" value="1"/>
</dbReference>
<proteinExistence type="predicted"/>
<sequence>MLHIWFGVTAENQQCVDKRIPYLINLKNISSAITIFVSIEPMLENMDLSDYIDKLDWVIVGGEKIPNNKKKARQIKSEWVDNIHYQCQKNGVPFFFKQWGSRPSLNLNSDISAIETCKEFPNE</sequence>
<dbReference type="InterPro" id="IPR011101">
    <property type="entry name" value="DUF5131"/>
</dbReference>
<dbReference type="RefSeq" id="WP_015453716.1">
    <property type="nucleotide sequence ID" value="NC_020555.1"/>
</dbReference>
<reference evidence="1 2" key="1">
    <citation type="journal article" date="2012" name="J. Bacteriol.">
        <title>Complete Genome Sequence of Helicobacter cinaedi Type Strain ATCC BAA-847.</title>
        <authorList>
            <person name="Miyoshi-Akiyama T."/>
            <person name="Takeshita N."/>
            <person name="Ohmagari N."/>
            <person name="Kirikae T."/>
        </authorList>
    </citation>
    <scope>NUCLEOTIDE SEQUENCE [LARGE SCALE GENOMIC DNA]</scope>
    <source>
        <strain evidence="1 2">ATCC BAA-847</strain>
    </source>
</reference>
<evidence type="ECO:0008006" key="3">
    <source>
        <dbReference type="Google" id="ProtNLM"/>
    </source>
</evidence>
<dbReference type="EMBL" id="AP012492">
    <property type="protein sequence ID" value="BAM32850.1"/>
    <property type="molecule type" value="Genomic_DNA"/>
</dbReference>
<evidence type="ECO:0000313" key="2">
    <source>
        <dbReference type="Proteomes" id="UP000006036"/>
    </source>
</evidence>
<organism evidence="1 2">
    <name type="scientific">Helicobacter cinaedi CCUG 18818 = ATCC BAA-847</name>
    <dbReference type="NCBI Taxonomy" id="537971"/>
    <lineage>
        <taxon>Bacteria</taxon>
        <taxon>Pseudomonadati</taxon>
        <taxon>Campylobacterota</taxon>
        <taxon>Epsilonproteobacteria</taxon>
        <taxon>Campylobacterales</taxon>
        <taxon>Helicobacteraceae</taxon>
        <taxon>Helicobacter</taxon>
    </lineage>
</organism>